<accession>A0A3M4M3I4</accession>
<dbReference type="EMBL" id="RBRE01000035">
    <property type="protein sequence ID" value="RMQ47751.1"/>
    <property type="molecule type" value="Genomic_DNA"/>
</dbReference>
<comment type="caution">
    <text evidence="2">The sequence shown here is derived from an EMBL/GenBank/DDBJ whole genome shotgun (WGS) entry which is preliminary data.</text>
</comment>
<name>A0A3M4M3I4_PSECI</name>
<dbReference type="Pfam" id="PF01381">
    <property type="entry name" value="HTH_3"/>
    <property type="match status" value="1"/>
</dbReference>
<dbReference type="InterPro" id="IPR010982">
    <property type="entry name" value="Lambda_DNA-bd_dom_sf"/>
</dbReference>
<dbReference type="SMART" id="SM00530">
    <property type="entry name" value="HTH_XRE"/>
    <property type="match status" value="1"/>
</dbReference>
<keyword evidence="2" id="KW-0238">DNA-binding</keyword>
<gene>
    <name evidence="2" type="ORF">ALQ04_05307</name>
</gene>
<proteinExistence type="predicted"/>
<protein>
    <submittedName>
        <fullName evidence="2">DNA-binding protein</fullName>
    </submittedName>
</protein>
<dbReference type="Proteomes" id="UP000277236">
    <property type="component" value="Unassembled WGS sequence"/>
</dbReference>
<organism evidence="2 3">
    <name type="scientific">Pseudomonas cichorii</name>
    <dbReference type="NCBI Taxonomy" id="36746"/>
    <lineage>
        <taxon>Bacteria</taxon>
        <taxon>Pseudomonadati</taxon>
        <taxon>Pseudomonadota</taxon>
        <taxon>Gammaproteobacteria</taxon>
        <taxon>Pseudomonadales</taxon>
        <taxon>Pseudomonadaceae</taxon>
        <taxon>Pseudomonas</taxon>
    </lineage>
</organism>
<sequence length="159" mass="17335">MACAAVRIPGIVQNRSNKFNSGWILPFVRMGSTRLCIQMSGIGYRLRKERERLGLSQRAFGEIGGVEANAQGKYESGDRAPKADYLAAVAAKGVDVLYVLTGTPTPIPIDNLSTAEEKVLGSYRTLHKEDQDAISRLTITLAELSASYSIHNKSLPDDH</sequence>
<dbReference type="CDD" id="cd00093">
    <property type="entry name" value="HTH_XRE"/>
    <property type="match status" value="1"/>
</dbReference>
<feature type="domain" description="HTH cro/C1-type" evidence="1">
    <location>
        <begin position="46"/>
        <end position="99"/>
    </location>
</feature>
<dbReference type="SUPFAM" id="SSF47413">
    <property type="entry name" value="lambda repressor-like DNA-binding domains"/>
    <property type="match status" value="1"/>
</dbReference>
<dbReference type="Gene3D" id="1.10.260.40">
    <property type="entry name" value="lambda repressor-like DNA-binding domains"/>
    <property type="match status" value="1"/>
</dbReference>
<dbReference type="InterPro" id="IPR001387">
    <property type="entry name" value="Cro/C1-type_HTH"/>
</dbReference>
<evidence type="ECO:0000259" key="1">
    <source>
        <dbReference type="PROSITE" id="PS50943"/>
    </source>
</evidence>
<dbReference type="PROSITE" id="PS50943">
    <property type="entry name" value="HTH_CROC1"/>
    <property type="match status" value="1"/>
</dbReference>
<evidence type="ECO:0000313" key="3">
    <source>
        <dbReference type="Proteomes" id="UP000277236"/>
    </source>
</evidence>
<evidence type="ECO:0000313" key="2">
    <source>
        <dbReference type="EMBL" id="RMQ47751.1"/>
    </source>
</evidence>
<reference evidence="2 3" key="1">
    <citation type="submission" date="2018-08" db="EMBL/GenBank/DDBJ databases">
        <title>Recombination of ecologically and evolutionarily significant loci maintains genetic cohesion in the Pseudomonas syringae species complex.</title>
        <authorList>
            <person name="Dillon M."/>
            <person name="Thakur S."/>
            <person name="Almeida R.N.D."/>
            <person name="Weir B.S."/>
            <person name="Guttman D.S."/>
        </authorList>
    </citation>
    <scope>NUCLEOTIDE SEQUENCE [LARGE SCALE GENOMIC DNA]</scope>
    <source>
        <strain evidence="2 3">ICMP 3353</strain>
    </source>
</reference>
<dbReference type="GO" id="GO:0003677">
    <property type="term" value="F:DNA binding"/>
    <property type="evidence" value="ECO:0007669"/>
    <property type="project" value="UniProtKB-KW"/>
</dbReference>
<dbReference type="AlphaFoldDB" id="A0A3M4M3I4"/>